<feature type="domain" description="Methyltransferase" evidence="1">
    <location>
        <begin position="42"/>
        <end position="130"/>
    </location>
</feature>
<organism evidence="2 3">
    <name type="scientific">Neolewinella aquimaris</name>
    <dbReference type="NCBI Taxonomy" id="1835722"/>
    <lineage>
        <taxon>Bacteria</taxon>
        <taxon>Pseudomonadati</taxon>
        <taxon>Bacteroidota</taxon>
        <taxon>Saprospiria</taxon>
        <taxon>Saprospirales</taxon>
        <taxon>Lewinellaceae</taxon>
        <taxon>Neolewinella</taxon>
    </lineage>
</organism>
<dbReference type="SUPFAM" id="SSF53335">
    <property type="entry name" value="S-adenosyl-L-methionine-dependent methyltransferases"/>
    <property type="match status" value="1"/>
</dbReference>
<proteinExistence type="predicted"/>
<name>A0A840E9Z4_9BACT</name>
<sequence length="242" mass="27836">MKLYDELAHWWHLLSSPDDYREEAEVYWQIISKHQKDTKTLLELGSGGGNNAFHLKKKCTLTLTDLSPSMLEVSKAINPECEHLIADMRTMNLDRKFDLVFIHDAIMSITNESDLIRVFQVAKRHLNSRGILFVVPDFFRETYRPRTSHGGHDAEDRSIRYLEWTYDPDPSDSVVWTDYAYLMKERGQETVCISDSTVDGIFPKSVWESRLAEAGFSVSFEAIRLHGLESEDYTGIVGKLLA</sequence>
<keyword evidence="2" id="KW-0489">Methyltransferase</keyword>
<dbReference type="Pfam" id="PF13649">
    <property type="entry name" value="Methyltransf_25"/>
    <property type="match status" value="1"/>
</dbReference>
<dbReference type="GO" id="GO:0008168">
    <property type="term" value="F:methyltransferase activity"/>
    <property type="evidence" value="ECO:0007669"/>
    <property type="project" value="UniProtKB-KW"/>
</dbReference>
<dbReference type="GO" id="GO:0032259">
    <property type="term" value="P:methylation"/>
    <property type="evidence" value="ECO:0007669"/>
    <property type="project" value="UniProtKB-KW"/>
</dbReference>
<protein>
    <submittedName>
        <fullName evidence="2">SAM-dependent methyltransferase</fullName>
    </submittedName>
</protein>
<evidence type="ECO:0000313" key="2">
    <source>
        <dbReference type="EMBL" id="MBB4080763.1"/>
    </source>
</evidence>
<keyword evidence="3" id="KW-1185">Reference proteome</keyword>
<dbReference type="Gene3D" id="2.20.130.10">
    <property type="entry name" value="CAC2371-like domains"/>
    <property type="match status" value="1"/>
</dbReference>
<keyword evidence="2" id="KW-0808">Transferase</keyword>
<dbReference type="Proteomes" id="UP000576209">
    <property type="component" value="Unassembled WGS sequence"/>
</dbReference>
<gene>
    <name evidence="2" type="ORF">GGR28_003398</name>
</gene>
<accession>A0A840E9Z4</accession>
<evidence type="ECO:0000259" key="1">
    <source>
        <dbReference type="Pfam" id="PF13649"/>
    </source>
</evidence>
<dbReference type="RefSeq" id="WP_183496988.1">
    <property type="nucleotide sequence ID" value="NZ_JACIFF010000009.1"/>
</dbReference>
<dbReference type="AlphaFoldDB" id="A0A840E9Z4"/>
<dbReference type="InterPro" id="IPR041698">
    <property type="entry name" value="Methyltransf_25"/>
</dbReference>
<reference evidence="2 3" key="1">
    <citation type="submission" date="2020-08" db="EMBL/GenBank/DDBJ databases">
        <title>Genomic Encyclopedia of Type Strains, Phase IV (KMG-IV): sequencing the most valuable type-strain genomes for metagenomic binning, comparative biology and taxonomic classification.</title>
        <authorList>
            <person name="Goeker M."/>
        </authorList>
    </citation>
    <scope>NUCLEOTIDE SEQUENCE [LARGE SCALE GENOMIC DNA]</scope>
    <source>
        <strain evidence="2 3">DSM 105137</strain>
    </source>
</reference>
<evidence type="ECO:0000313" key="3">
    <source>
        <dbReference type="Proteomes" id="UP000576209"/>
    </source>
</evidence>
<dbReference type="CDD" id="cd02440">
    <property type="entry name" value="AdoMet_MTases"/>
    <property type="match status" value="1"/>
</dbReference>
<comment type="caution">
    <text evidence="2">The sequence shown here is derived from an EMBL/GenBank/DDBJ whole genome shotgun (WGS) entry which is preliminary data.</text>
</comment>
<dbReference type="InterPro" id="IPR029063">
    <property type="entry name" value="SAM-dependent_MTases_sf"/>
</dbReference>
<dbReference type="Gene3D" id="3.40.50.150">
    <property type="entry name" value="Vaccinia Virus protein VP39"/>
    <property type="match status" value="1"/>
</dbReference>
<dbReference type="EMBL" id="JACIFF010000009">
    <property type="protein sequence ID" value="MBB4080763.1"/>
    <property type="molecule type" value="Genomic_DNA"/>
</dbReference>